<sequence>DYVGKKPNHVRRMRARLIGTDGKSRRVLESLSECYISVYGNTVGIIGDEWGTDVGRRAVDMLLSGSEHRTVYGYLEKMRRQRRLAVLDGFR</sequence>
<organism evidence="3">
    <name type="scientific">marine sediment metagenome</name>
    <dbReference type="NCBI Taxonomy" id="412755"/>
    <lineage>
        <taxon>unclassified sequences</taxon>
        <taxon>metagenomes</taxon>
        <taxon>ecological metagenomes</taxon>
    </lineage>
</organism>
<dbReference type="InterPro" id="IPR055211">
    <property type="entry name" value="KH_PNO1_2nd"/>
</dbReference>
<proteinExistence type="predicted"/>
<name>X0XDI7_9ZZZZ</name>
<evidence type="ECO:0000256" key="1">
    <source>
        <dbReference type="ARBA" id="ARBA00022884"/>
    </source>
</evidence>
<keyword evidence="1" id="KW-0694">RNA-binding</keyword>
<dbReference type="PANTHER" id="PTHR12826">
    <property type="entry name" value="RIBONUCLEASE Y"/>
    <property type="match status" value="1"/>
</dbReference>
<dbReference type="InterPro" id="IPR036612">
    <property type="entry name" value="KH_dom_type_1_sf"/>
</dbReference>
<dbReference type="Pfam" id="PF22891">
    <property type="entry name" value="KH_PNO1_2nd"/>
    <property type="match status" value="1"/>
</dbReference>
<comment type="caution">
    <text evidence="3">The sequence shown here is derived from an EMBL/GenBank/DDBJ whole genome shotgun (WGS) entry which is preliminary data.</text>
</comment>
<dbReference type="Gene3D" id="3.30.1370.10">
    <property type="entry name" value="K Homology domain, type 1"/>
    <property type="match status" value="1"/>
</dbReference>
<feature type="non-terminal residue" evidence="3">
    <location>
        <position position="1"/>
    </location>
</feature>
<gene>
    <name evidence="3" type="ORF">S01H1_64265</name>
</gene>
<dbReference type="SUPFAM" id="SSF54791">
    <property type="entry name" value="Eukaryotic type KH-domain (KH-domain type I)"/>
    <property type="match status" value="1"/>
</dbReference>
<protein>
    <recommendedName>
        <fullName evidence="2">PNO1 second type I KH domain-containing protein</fullName>
    </recommendedName>
</protein>
<reference evidence="3" key="1">
    <citation type="journal article" date="2014" name="Front. Microbiol.">
        <title>High frequency of phylogenetically diverse reductive dehalogenase-homologous genes in deep subseafloor sedimentary metagenomes.</title>
        <authorList>
            <person name="Kawai M."/>
            <person name="Futagami T."/>
            <person name="Toyoda A."/>
            <person name="Takaki Y."/>
            <person name="Nishi S."/>
            <person name="Hori S."/>
            <person name="Arai W."/>
            <person name="Tsubouchi T."/>
            <person name="Morono Y."/>
            <person name="Uchiyama I."/>
            <person name="Ito T."/>
            <person name="Fujiyama A."/>
            <person name="Inagaki F."/>
            <person name="Takami H."/>
        </authorList>
    </citation>
    <scope>NUCLEOTIDE SEQUENCE</scope>
    <source>
        <strain evidence="3">Expedition CK06-06</strain>
    </source>
</reference>
<evidence type="ECO:0000259" key="2">
    <source>
        <dbReference type="Pfam" id="PF22891"/>
    </source>
</evidence>
<evidence type="ECO:0000313" key="3">
    <source>
        <dbReference type="EMBL" id="GAG41259.1"/>
    </source>
</evidence>
<dbReference type="PANTHER" id="PTHR12826:SF13">
    <property type="entry name" value="RNA-BINDING PROTEIN PNO1"/>
    <property type="match status" value="1"/>
</dbReference>
<accession>X0XDI7</accession>
<dbReference type="EMBL" id="BARS01042352">
    <property type="protein sequence ID" value="GAG41259.1"/>
    <property type="molecule type" value="Genomic_DNA"/>
</dbReference>
<dbReference type="GO" id="GO:0003723">
    <property type="term" value="F:RNA binding"/>
    <property type="evidence" value="ECO:0007669"/>
    <property type="project" value="UniProtKB-KW"/>
</dbReference>
<feature type="domain" description="PNO1 second type I KH" evidence="2">
    <location>
        <begin position="3"/>
        <end position="79"/>
    </location>
</feature>
<dbReference type="AlphaFoldDB" id="X0XDI7"/>